<sequence>MSTYTIPNVVSRDGRGERIVDVYSRLLEGRIIYLGTGIDDGVANAVIAQLLHLDAESTDQPINLYINSPGGSLTAVLAIYDTMRYTRAPIATTCIGQAVADAALLLAAGEPGRRSILPHGRVVPRQPQTEGGRAAIPDLIVAADEVIRQRDQIERVLASLTGKEVSRLRRDMDRDMVLTAEGARDYGVVDRIAGST</sequence>
<keyword evidence="2 4" id="KW-0645">Protease</keyword>
<evidence type="ECO:0000256" key="2">
    <source>
        <dbReference type="HAMAP-Rule" id="MF_00444"/>
    </source>
</evidence>
<dbReference type="InterPro" id="IPR029045">
    <property type="entry name" value="ClpP/crotonase-like_dom_sf"/>
</dbReference>
<dbReference type="InterPro" id="IPR023562">
    <property type="entry name" value="ClpP/TepA"/>
</dbReference>
<dbReference type="HAMAP" id="MF_00444">
    <property type="entry name" value="ClpP"/>
    <property type="match status" value="1"/>
</dbReference>
<comment type="caution">
    <text evidence="2">Lacks conserved residue(s) required for the propagation of feature annotation.</text>
</comment>
<organism evidence="4 5">
    <name type="scientific">Sediminivirga luteola</name>
    <dbReference type="NCBI Taxonomy" id="1774748"/>
    <lineage>
        <taxon>Bacteria</taxon>
        <taxon>Bacillati</taxon>
        <taxon>Actinomycetota</taxon>
        <taxon>Actinomycetes</taxon>
        <taxon>Micrococcales</taxon>
        <taxon>Brevibacteriaceae</taxon>
        <taxon>Sediminivirga</taxon>
    </lineage>
</organism>
<keyword evidence="2" id="KW-0963">Cytoplasm</keyword>
<dbReference type="SUPFAM" id="SSF52096">
    <property type="entry name" value="ClpP/crotonase"/>
    <property type="match status" value="1"/>
</dbReference>
<dbReference type="PANTHER" id="PTHR10381:SF26">
    <property type="entry name" value="ATP-DEPENDENT CLP PROTEASE PROTEOLYTIC SUBUNIT-LIKE-RELATED"/>
    <property type="match status" value="1"/>
</dbReference>
<accession>A0A8J2U081</accession>
<comment type="subunit">
    <text evidence="2">Fourteen ClpP subunits assemble into 2 heptameric rings which stack back to back to give a disk-like structure with a central cavity, resembling the structure of eukaryotic proteasomes.</text>
</comment>
<protein>
    <recommendedName>
        <fullName evidence="2 3">ATP-dependent Clp protease proteolytic subunit</fullName>
        <ecNumber evidence="2">3.4.21.92</ecNumber>
    </recommendedName>
    <alternativeName>
        <fullName evidence="2">Endopeptidase Clp</fullName>
    </alternativeName>
</protein>
<keyword evidence="2" id="KW-0720">Serine protease</keyword>
<dbReference type="CDD" id="cd07017">
    <property type="entry name" value="S14_ClpP_2"/>
    <property type="match status" value="1"/>
</dbReference>
<dbReference type="PANTHER" id="PTHR10381">
    <property type="entry name" value="ATP-DEPENDENT CLP PROTEASE PROTEOLYTIC SUBUNIT"/>
    <property type="match status" value="1"/>
</dbReference>
<comment type="subcellular location">
    <subcellularLocation>
        <location evidence="2">Cytoplasm</location>
    </subcellularLocation>
</comment>
<keyword evidence="2" id="KW-0378">Hydrolase</keyword>
<evidence type="ECO:0000313" key="5">
    <source>
        <dbReference type="Proteomes" id="UP000616114"/>
    </source>
</evidence>
<comment type="similarity">
    <text evidence="1 2 3">Belongs to the peptidase S14 family.</text>
</comment>
<dbReference type="GO" id="GO:0005737">
    <property type="term" value="C:cytoplasm"/>
    <property type="evidence" value="ECO:0007669"/>
    <property type="project" value="UniProtKB-SubCell"/>
</dbReference>
<dbReference type="Pfam" id="PF00574">
    <property type="entry name" value="CLP_protease"/>
    <property type="match status" value="1"/>
</dbReference>
<dbReference type="Proteomes" id="UP000616114">
    <property type="component" value="Unassembled WGS sequence"/>
</dbReference>
<evidence type="ECO:0000256" key="3">
    <source>
        <dbReference type="RuleBase" id="RU003567"/>
    </source>
</evidence>
<reference evidence="4" key="1">
    <citation type="journal article" date="2014" name="Int. J. Syst. Evol. Microbiol.">
        <title>Complete genome sequence of Corynebacterium casei LMG S-19264T (=DSM 44701T), isolated from a smear-ripened cheese.</title>
        <authorList>
            <consortium name="US DOE Joint Genome Institute (JGI-PGF)"/>
            <person name="Walter F."/>
            <person name="Albersmeier A."/>
            <person name="Kalinowski J."/>
            <person name="Ruckert C."/>
        </authorList>
    </citation>
    <scope>NUCLEOTIDE SEQUENCE</scope>
    <source>
        <strain evidence="4">CGMCC 1.12785</strain>
    </source>
</reference>
<dbReference type="GO" id="GO:0004176">
    <property type="term" value="F:ATP-dependent peptidase activity"/>
    <property type="evidence" value="ECO:0007669"/>
    <property type="project" value="InterPro"/>
</dbReference>
<dbReference type="GO" id="GO:0051117">
    <property type="term" value="F:ATPase binding"/>
    <property type="evidence" value="ECO:0007669"/>
    <property type="project" value="TreeGrafter"/>
</dbReference>
<comment type="catalytic activity">
    <reaction evidence="2">
        <text>Hydrolysis of proteins to small peptides in the presence of ATP and magnesium. alpha-casein is the usual test substrate. In the absence of ATP, only oligopeptides shorter than five residues are hydrolyzed (such as succinyl-Leu-Tyr-|-NHMec, and Leu-Tyr-Leu-|-Tyr-Trp, in which cleavage of the -Tyr-|-Leu- and -Tyr-|-Trp bonds also occurs).</text>
        <dbReference type="EC" id="3.4.21.92"/>
    </reaction>
</comment>
<name>A0A8J2U081_9MICO</name>
<keyword evidence="5" id="KW-1185">Reference proteome</keyword>
<dbReference type="Gene3D" id="3.90.226.10">
    <property type="entry name" value="2-enoyl-CoA Hydratase, Chain A, domain 1"/>
    <property type="match status" value="1"/>
</dbReference>
<dbReference type="InterPro" id="IPR001907">
    <property type="entry name" value="ClpP"/>
</dbReference>
<dbReference type="GO" id="GO:0009368">
    <property type="term" value="C:endopeptidase Clp complex"/>
    <property type="evidence" value="ECO:0007669"/>
    <property type="project" value="TreeGrafter"/>
</dbReference>
<dbReference type="PRINTS" id="PR00127">
    <property type="entry name" value="CLPPROTEASEP"/>
</dbReference>
<dbReference type="EMBL" id="BMFY01000014">
    <property type="protein sequence ID" value="GGA23708.1"/>
    <property type="molecule type" value="Genomic_DNA"/>
</dbReference>
<comment type="caution">
    <text evidence="4">The sequence shown here is derived from an EMBL/GenBank/DDBJ whole genome shotgun (WGS) entry which is preliminary data.</text>
</comment>
<dbReference type="AlphaFoldDB" id="A0A8J2U081"/>
<evidence type="ECO:0000256" key="1">
    <source>
        <dbReference type="ARBA" id="ARBA00007039"/>
    </source>
</evidence>
<dbReference type="GO" id="GO:0006515">
    <property type="term" value="P:protein quality control for misfolded or incompletely synthesized proteins"/>
    <property type="evidence" value="ECO:0007669"/>
    <property type="project" value="TreeGrafter"/>
</dbReference>
<dbReference type="RefSeq" id="WP_188551556.1">
    <property type="nucleotide sequence ID" value="NZ_BMFY01000014.1"/>
</dbReference>
<proteinExistence type="inferred from homology"/>
<dbReference type="GO" id="GO:0004252">
    <property type="term" value="F:serine-type endopeptidase activity"/>
    <property type="evidence" value="ECO:0007669"/>
    <property type="project" value="UniProtKB-UniRule"/>
</dbReference>
<gene>
    <name evidence="4" type="primary">clpP4</name>
    <name evidence="2" type="synonym">clpP</name>
    <name evidence="4" type="ORF">GCM10011333_28420</name>
</gene>
<comment type="function">
    <text evidence="2">Cleaves peptides in various proteins in a process that requires ATP hydrolysis. Has a chymotrypsin-like activity. Plays a major role in the degradation of misfolded proteins.</text>
</comment>
<evidence type="ECO:0000313" key="4">
    <source>
        <dbReference type="EMBL" id="GGA23708.1"/>
    </source>
</evidence>
<reference evidence="4" key="2">
    <citation type="submission" date="2020-09" db="EMBL/GenBank/DDBJ databases">
        <authorList>
            <person name="Sun Q."/>
            <person name="Zhou Y."/>
        </authorList>
    </citation>
    <scope>NUCLEOTIDE SEQUENCE</scope>
    <source>
        <strain evidence="4">CGMCC 1.12785</strain>
    </source>
</reference>
<dbReference type="EC" id="3.4.21.92" evidence="2"/>